<dbReference type="Gene3D" id="3.90.550.10">
    <property type="entry name" value="Spore Coat Polysaccharide Biosynthesis Protein SpsA, Chain A"/>
    <property type="match status" value="1"/>
</dbReference>
<dbReference type="GO" id="GO:0016757">
    <property type="term" value="F:glycosyltransferase activity"/>
    <property type="evidence" value="ECO:0007669"/>
    <property type="project" value="UniProtKB-KW"/>
</dbReference>
<evidence type="ECO:0000313" key="6">
    <source>
        <dbReference type="Proteomes" id="UP000073494"/>
    </source>
</evidence>
<reference evidence="5 6" key="1">
    <citation type="submission" date="2016-02" db="EMBL/GenBank/DDBJ databases">
        <authorList>
            <consortium name="Pathogen Informatics"/>
        </authorList>
    </citation>
    <scope>NUCLEOTIDE SEQUENCE [LARGE SCALE GENOMIC DNA]</scope>
    <source>
        <strain evidence="5 6">LSS54</strain>
    </source>
</reference>
<dbReference type="SUPFAM" id="SSF53448">
    <property type="entry name" value="Nucleotide-diphospho-sugar transferases"/>
    <property type="match status" value="1"/>
</dbReference>
<dbReference type="CDD" id="cd04194">
    <property type="entry name" value="GT8_A4GalT_like"/>
    <property type="match status" value="1"/>
</dbReference>
<feature type="region of interest" description="Disordered" evidence="4">
    <location>
        <begin position="1"/>
        <end position="34"/>
    </location>
</feature>
<accession>A0A123T540</accession>
<evidence type="ECO:0000256" key="2">
    <source>
        <dbReference type="ARBA" id="ARBA00022679"/>
    </source>
</evidence>
<dbReference type="RefSeq" id="WP_079398952.1">
    <property type="nucleotide sequence ID" value="NZ_CEFG01000011.1"/>
</dbReference>
<dbReference type="PANTHER" id="PTHR13778">
    <property type="entry name" value="GLYCOSYLTRANSFERASE 8 DOMAIN-CONTAINING PROTEIN"/>
    <property type="match status" value="1"/>
</dbReference>
<evidence type="ECO:0000313" key="5">
    <source>
        <dbReference type="EMBL" id="CYU90537.1"/>
    </source>
</evidence>
<dbReference type="InterPro" id="IPR029044">
    <property type="entry name" value="Nucleotide-diphossugar_trans"/>
</dbReference>
<dbReference type="PANTHER" id="PTHR13778:SF47">
    <property type="entry name" value="LIPOPOLYSACCHARIDE 1,3-GALACTOSYLTRANSFERASE"/>
    <property type="match status" value="1"/>
</dbReference>
<organism evidence="5 6">
    <name type="scientific">Streptococcus suis</name>
    <dbReference type="NCBI Taxonomy" id="1307"/>
    <lineage>
        <taxon>Bacteria</taxon>
        <taxon>Bacillati</taxon>
        <taxon>Bacillota</taxon>
        <taxon>Bacilli</taxon>
        <taxon>Lactobacillales</taxon>
        <taxon>Streptococcaceae</taxon>
        <taxon>Streptococcus</taxon>
    </lineage>
</organism>
<gene>
    <name evidence="5" type="primary">gspA_1</name>
    <name evidence="5" type="ORF">ERS132416_01024</name>
</gene>
<evidence type="ECO:0000256" key="1">
    <source>
        <dbReference type="ARBA" id="ARBA00022676"/>
    </source>
</evidence>
<dbReference type="InterPro" id="IPR050748">
    <property type="entry name" value="Glycosyltrans_8_dom-fam"/>
</dbReference>
<keyword evidence="3" id="KW-0479">Metal-binding</keyword>
<dbReference type="EMBL" id="FIHD01000015">
    <property type="protein sequence ID" value="CYU90537.1"/>
    <property type="molecule type" value="Genomic_DNA"/>
</dbReference>
<name>A0A123T540_STRSU</name>
<dbReference type="AlphaFoldDB" id="A0A123T540"/>
<evidence type="ECO:0000256" key="3">
    <source>
        <dbReference type="ARBA" id="ARBA00022723"/>
    </source>
</evidence>
<feature type="compositionally biased region" description="Polar residues" evidence="4">
    <location>
        <begin position="1"/>
        <end position="15"/>
    </location>
</feature>
<keyword evidence="2 5" id="KW-0808">Transferase</keyword>
<evidence type="ECO:0000256" key="4">
    <source>
        <dbReference type="SAM" id="MobiDB-lite"/>
    </source>
</evidence>
<proteinExistence type="predicted"/>
<sequence length="436" mass="51446">MVKLQDSTSPLTSNKQPHKEEKRREEKRREEKRREEKRAVVLAGDYGYIRQIETTLKSLIFHNSHLKIYIFNQDIPKEWFIHYKSLLNQIGSDLIDIKLLDVPLNRDWYAGFSHITYMAFARYFIPQFVSEDKVLYLDSDIIITDSLDNLFTIDISQHYLAVVRATFGYGLGFNSGMMLINNKRWKAENITTKLVEKTEQEKDSIQEGDQTILNLVLGHEAIWLDDTYNFQIGFDQGAFSYRHQHLFELSLDPLPKILHYISGDKPWNTYSSGRLREVWWHYHFLAWTDILKKWENIQTMIPKKHCKGKLLIITNTHWLQNIEYLVKQLPDYEFHITAFTDVANNLKQLSSQENVFIYPHIIAYVLVDMIKNCDIYLDINHGSKLDELLEHVIVNQKPVLSFDNIAAPIFENYSHRQVFSYHLPENFVTAVRLLSE</sequence>
<protein>
    <submittedName>
        <fullName evidence="5">Family 8 glycosyl transferase</fullName>
    </submittedName>
</protein>
<feature type="compositionally biased region" description="Basic and acidic residues" evidence="4">
    <location>
        <begin position="17"/>
        <end position="34"/>
    </location>
</feature>
<dbReference type="Proteomes" id="UP000073494">
    <property type="component" value="Unassembled WGS sequence"/>
</dbReference>
<dbReference type="Pfam" id="PF01501">
    <property type="entry name" value="Glyco_transf_8"/>
    <property type="match status" value="1"/>
</dbReference>
<dbReference type="GO" id="GO:0046872">
    <property type="term" value="F:metal ion binding"/>
    <property type="evidence" value="ECO:0007669"/>
    <property type="project" value="UniProtKB-KW"/>
</dbReference>
<dbReference type="InterPro" id="IPR002495">
    <property type="entry name" value="Glyco_trans_8"/>
</dbReference>
<keyword evidence="1" id="KW-0328">Glycosyltransferase</keyword>